<reference evidence="8" key="1">
    <citation type="submission" date="2023-10" db="EMBL/GenBank/DDBJ databases">
        <authorList>
            <person name="Chen Y."/>
            <person name="Shah S."/>
            <person name="Dougan E. K."/>
            <person name="Thang M."/>
            <person name="Chan C."/>
        </authorList>
    </citation>
    <scope>NUCLEOTIDE SEQUENCE [LARGE SCALE GENOMIC DNA]</scope>
</reference>
<protein>
    <recommendedName>
        <fullName evidence="10">Feruloyl esterase</fullName>
    </recommendedName>
</protein>
<keyword evidence="7" id="KW-0624">Polysaccharide degradation</keyword>
<keyword evidence="4" id="KW-0732">Signal</keyword>
<keyword evidence="2" id="KW-0964">Secreted</keyword>
<evidence type="ECO:0000256" key="7">
    <source>
        <dbReference type="ARBA" id="ARBA00023326"/>
    </source>
</evidence>
<evidence type="ECO:0000256" key="2">
    <source>
        <dbReference type="ARBA" id="ARBA00022525"/>
    </source>
</evidence>
<evidence type="ECO:0000256" key="1">
    <source>
        <dbReference type="ARBA" id="ARBA00004613"/>
    </source>
</evidence>
<dbReference type="Proteomes" id="UP001189429">
    <property type="component" value="Unassembled WGS sequence"/>
</dbReference>
<dbReference type="SUPFAM" id="SSF53474">
    <property type="entry name" value="alpha/beta-Hydrolases"/>
    <property type="match status" value="1"/>
</dbReference>
<dbReference type="PANTHER" id="PTHR38050">
    <property type="match status" value="1"/>
</dbReference>
<dbReference type="EMBL" id="CAUYUJ010014419">
    <property type="protein sequence ID" value="CAK0841006.1"/>
    <property type="molecule type" value="Genomic_DNA"/>
</dbReference>
<sequence>MGMGPWPSYYHSFYDYRRAAESSGFITVYPVGLSDCRGKECFDTQNKRGYESWNATGSTSSRDGGNATCDLSVKEGNTCYRSTAIRKGGCHKCDWTTGYNDVGFVQQLVDELKSTLCVDPKRIFATGCSNGGMFVHDLAKHMSGTFAAVAANCAGKPHKGFETLPEGLPISMMLVTGKQDHTIRGLGISVGQAWWDGFKYASRADVFEAYRVRNRCPRDMAKRSYISMRAVRRPSTRMRGGLAGGGTVLTQNGSDVTSENAGYHEHSMSCYQLYYGCAGNSSLVSCEWDGGHDIMQGEPSATYGFFAQHPRS</sequence>
<keyword evidence="6" id="KW-0119">Carbohydrate metabolism</keyword>
<dbReference type="PANTHER" id="PTHR38050:SF2">
    <property type="entry name" value="FERULOYL ESTERASE C-RELATED"/>
    <property type="match status" value="1"/>
</dbReference>
<comment type="subcellular location">
    <subcellularLocation>
        <location evidence="1">Secreted</location>
    </subcellularLocation>
</comment>
<evidence type="ECO:0000256" key="3">
    <source>
        <dbReference type="ARBA" id="ARBA00022651"/>
    </source>
</evidence>
<evidence type="ECO:0000256" key="5">
    <source>
        <dbReference type="ARBA" id="ARBA00022801"/>
    </source>
</evidence>
<keyword evidence="5" id="KW-0378">Hydrolase</keyword>
<name>A0ABN9T7E3_9DINO</name>
<evidence type="ECO:0000313" key="8">
    <source>
        <dbReference type="EMBL" id="CAK0841006.1"/>
    </source>
</evidence>
<gene>
    <name evidence="8" type="ORF">PCOR1329_LOCUS36308</name>
</gene>
<evidence type="ECO:0000256" key="6">
    <source>
        <dbReference type="ARBA" id="ARBA00023277"/>
    </source>
</evidence>
<evidence type="ECO:0000313" key="9">
    <source>
        <dbReference type="Proteomes" id="UP001189429"/>
    </source>
</evidence>
<dbReference type="Gene3D" id="3.40.50.1820">
    <property type="entry name" value="alpha/beta hydrolase"/>
    <property type="match status" value="1"/>
</dbReference>
<evidence type="ECO:0000256" key="4">
    <source>
        <dbReference type="ARBA" id="ARBA00022729"/>
    </source>
</evidence>
<keyword evidence="3" id="KW-0858">Xylan degradation</keyword>
<dbReference type="InterPro" id="IPR043595">
    <property type="entry name" value="FaeB/C/D"/>
</dbReference>
<keyword evidence="9" id="KW-1185">Reference proteome</keyword>
<comment type="caution">
    <text evidence="8">The sequence shown here is derived from an EMBL/GenBank/DDBJ whole genome shotgun (WGS) entry which is preliminary data.</text>
</comment>
<organism evidence="8 9">
    <name type="scientific">Prorocentrum cordatum</name>
    <dbReference type="NCBI Taxonomy" id="2364126"/>
    <lineage>
        <taxon>Eukaryota</taxon>
        <taxon>Sar</taxon>
        <taxon>Alveolata</taxon>
        <taxon>Dinophyceae</taxon>
        <taxon>Prorocentrales</taxon>
        <taxon>Prorocentraceae</taxon>
        <taxon>Prorocentrum</taxon>
    </lineage>
</organism>
<proteinExistence type="predicted"/>
<accession>A0ABN9T7E3</accession>
<dbReference type="InterPro" id="IPR029058">
    <property type="entry name" value="AB_hydrolase_fold"/>
</dbReference>
<evidence type="ECO:0008006" key="10">
    <source>
        <dbReference type="Google" id="ProtNLM"/>
    </source>
</evidence>